<dbReference type="AlphaFoldDB" id="A0AAV4A001"/>
<feature type="region of interest" description="Disordered" evidence="1">
    <location>
        <begin position="57"/>
        <end position="159"/>
    </location>
</feature>
<dbReference type="EMBL" id="BLXT01003068">
    <property type="protein sequence ID" value="GFO00255.1"/>
    <property type="molecule type" value="Genomic_DNA"/>
</dbReference>
<gene>
    <name evidence="2" type="ORF">PoB_002676000</name>
</gene>
<proteinExistence type="predicted"/>
<accession>A0AAV4A001</accession>
<name>A0AAV4A001_9GAST</name>
<protein>
    <submittedName>
        <fullName evidence="2">Uncharacterized protein</fullName>
    </submittedName>
</protein>
<comment type="caution">
    <text evidence="2">The sequence shown here is derived from an EMBL/GenBank/DDBJ whole genome shotgun (WGS) entry which is preliminary data.</text>
</comment>
<feature type="compositionally biased region" description="Basic and acidic residues" evidence="1">
    <location>
        <begin position="133"/>
        <end position="142"/>
    </location>
</feature>
<evidence type="ECO:0000256" key="1">
    <source>
        <dbReference type="SAM" id="MobiDB-lite"/>
    </source>
</evidence>
<reference evidence="2 3" key="1">
    <citation type="journal article" date="2021" name="Elife">
        <title>Chloroplast acquisition without the gene transfer in kleptoplastic sea slugs, Plakobranchus ocellatus.</title>
        <authorList>
            <person name="Maeda T."/>
            <person name="Takahashi S."/>
            <person name="Yoshida T."/>
            <person name="Shimamura S."/>
            <person name="Takaki Y."/>
            <person name="Nagai Y."/>
            <person name="Toyoda A."/>
            <person name="Suzuki Y."/>
            <person name="Arimoto A."/>
            <person name="Ishii H."/>
            <person name="Satoh N."/>
            <person name="Nishiyama T."/>
            <person name="Hasebe M."/>
            <person name="Maruyama T."/>
            <person name="Minagawa J."/>
            <person name="Obokata J."/>
            <person name="Shigenobu S."/>
        </authorList>
    </citation>
    <scope>NUCLEOTIDE SEQUENCE [LARGE SCALE GENOMIC DNA]</scope>
</reference>
<sequence length="159" mass="17823">MAQVMMPCCKMATTVATSLDHHLARKHAFQVKKRRWHCTRCAVTLSGLQAREHCCGEQAAAQQRHRQTRSRQLQQEDSPAAPDMTEGPALEDEGSTENGEAEHHTMLTAPDDYQREEREISASPETVTVPPAIKERGERNTIEDNNSFDSADQETGRSH</sequence>
<evidence type="ECO:0000313" key="3">
    <source>
        <dbReference type="Proteomes" id="UP000735302"/>
    </source>
</evidence>
<organism evidence="2 3">
    <name type="scientific">Plakobranchus ocellatus</name>
    <dbReference type="NCBI Taxonomy" id="259542"/>
    <lineage>
        <taxon>Eukaryota</taxon>
        <taxon>Metazoa</taxon>
        <taxon>Spiralia</taxon>
        <taxon>Lophotrochozoa</taxon>
        <taxon>Mollusca</taxon>
        <taxon>Gastropoda</taxon>
        <taxon>Heterobranchia</taxon>
        <taxon>Euthyneura</taxon>
        <taxon>Panpulmonata</taxon>
        <taxon>Sacoglossa</taxon>
        <taxon>Placobranchoidea</taxon>
        <taxon>Plakobranchidae</taxon>
        <taxon>Plakobranchus</taxon>
    </lineage>
</organism>
<dbReference type="Proteomes" id="UP000735302">
    <property type="component" value="Unassembled WGS sequence"/>
</dbReference>
<keyword evidence="3" id="KW-1185">Reference proteome</keyword>
<evidence type="ECO:0000313" key="2">
    <source>
        <dbReference type="EMBL" id="GFO00255.1"/>
    </source>
</evidence>